<gene>
    <name evidence="5" type="primary">LOC116938993</name>
</gene>
<accession>A0AAJ7SNN7</accession>
<dbReference type="GeneID" id="116938993"/>
<dbReference type="PRINTS" id="PR00421">
    <property type="entry name" value="THIOREDOXIN"/>
</dbReference>
<dbReference type="PROSITE" id="PS00194">
    <property type="entry name" value="THIOREDOXIN_1"/>
    <property type="match status" value="1"/>
</dbReference>
<dbReference type="RefSeq" id="XP_032802692.1">
    <property type="nucleotide sequence ID" value="XM_032946801.1"/>
</dbReference>
<evidence type="ECO:0000313" key="4">
    <source>
        <dbReference type="Proteomes" id="UP001318040"/>
    </source>
</evidence>
<protein>
    <submittedName>
        <fullName evidence="5">Thioredoxin-like</fullName>
    </submittedName>
</protein>
<dbReference type="PANTHER" id="PTHR46115">
    <property type="entry name" value="THIOREDOXIN-LIKE PROTEIN 1"/>
    <property type="match status" value="1"/>
</dbReference>
<keyword evidence="2" id="KW-0676">Redox-active center</keyword>
<dbReference type="InterPro" id="IPR017937">
    <property type="entry name" value="Thioredoxin_CS"/>
</dbReference>
<evidence type="ECO:0000256" key="1">
    <source>
        <dbReference type="ARBA" id="ARBA00023157"/>
    </source>
</evidence>
<keyword evidence="4" id="KW-1185">Reference proteome</keyword>
<dbReference type="Pfam" id="PF00085">
    <property type="entry name" value="Thioredoxin"/>
    <property type="match status" value="1"/>
</dbReference>
<evidence type="ECO:0000256" key="2">
    <source>
        <dbReference type="ARBA" id="ARBA00023284"/>
    </source>
</evidence>
<dbReference type="Proteomes" id="UP001318040">
    <property type="component" value="Chromosome 5"/>
</dbReference>
<dbReference type="PROSITE" id="PS51352">
    <property type="entry name" value="THIOREDOXIN_2"/>
    <property type="match status" value="1"/>
</dbReference>
<dbReference type="Gene3D" id="3.40.30.10">
    <property type="entry name" value="Glutaredoxin"/>
    <property type="match status" value="1"/>
</dbReference>
<dbReference type="InterPro" id="IPR013766">
    <property type="entry name" value="Thioredoxin_domain"/>
</dbReference>
<dbReference type="SUPFAM" id="SSF52833">
    <property type="entry name" value="Thioredoxin-like"/>
    <property type="match status" value="1"/>
</dbReference>
<dbReference type="KEGG" id="pmrn:116938993"/>
<keyword evidence="1" id="KW-1015">Disulfide bond</keyword>
<proteinExistence type="predicted"/>
<dbReference type="AlphaFoldDB" id="A0AAJ7SNN7"/>
<evidence type="ECO:0000259" key="3">
    <source>
        <dbReference type="PROSITE" id="PS51352"/>
    </source>
</evidence>
<dbReference type="CDD" id="cd02947">
    <property type="entry name" value="TRX_family"/>
    <property type="match status" value="1"/>
</dbReference>
<feature type="domain" description="Thioredoxin" evidence="3">
    <location>
        <begin position="1"/>
        <end position="107"/>
    </location>
</feature>
<organism evidence="4 5">
    <name type="scientific">Petromyzon marinus</name>
    <name type="common">Sea lamprey</name>
    <dbReference type="NCBI Taxonomy" id="7757"/>
    <lineage>
        <taxon>Eukaryota</taxon>
        <taxon>Metazoa</taxon>
        <taxon>Chordata</taxon>
        <taxon>Craniata</taxon>
        <taxon>Vertebrata</taxon>
        <taxon>Cyclostomata</taxon>
        <taxon>Hyperoartia</taxon>
        <taxon>Petromyzontiformes</taxon>
        <taxon>Petromyzontidae</taxon>
        <taxon>Petromyzon</taxon>
    </lineage>
</organism>
<name>A0AAJ7SNN7_PETMA</name>
<sequence>MGLKHLQSQSDFDEIKGCAGSRLIILFFTAKWCGPCQQIKEPYHTMAEKEEYNAVFCEVDVDEAADLLSSFGINCMPTFVFFKDGIQLEKLEGGSQGNLRKRIEKYE</sequence>
<evidence type="ECO:0000313" key="5">
    <source>
        <dbReference type="RefSeq" id="XP_032802692.1"/>
    </source>
</evidence>
<dbReference type="InterPro" id="IPR036249">
    <property type="entry name" value="Thioredoxin-like_sf"/>
</dbReference>
<reference evidence="5" key="1">
    <citation type="submission" date="2025-08" db="UniProtKB">
        <authorList>
            <consortium name="RefSeq"/>
        </authorList>
    </citation>
    <scope>IDENTIFICATION</scope>
    <source>
        <tissue evidence="5">Sperm</tissue>
    </source>
</reference>